<dbReference type="AlphaFoldDB" id="A0A931J514"/>
<sequence length="243" mass="26696">MNDSNRHPQSTGSDSLPRLSAAQLNFTGSPHYVNRTARFVLAVPALAGGGEPLLIPQGDPRAGQVLKKDSSGRIGRGVVFFNGTDRAWQAARGDGREAILFNDIGADQAKLLQERLLALTPQGAPLTLASIKSLLHYAQQELGLLDCYHKRLDSVQRDMVAISPANPHYLQVSKPVRHRALWVQRPFSFDGPVLQHYPEGAVLVTDERHVWGVAAAVFLRNYRQLEGAKERALGSVTELRAWP</sequence>
<dbReference type="EMBL" id="JAEDAK010000011">
    <property type="protein sequence ID" value="MBH9578335.1"/>
    <property type="molecule type" value="Genomic_DNA"/>
</dbReference>
<organism evidence="1 2">
    <name type="scientific">Inhella proteolytica</name>
    <dbReference type="NCBI Taxonomy" id="2795029"/>
    <lineage>
        <taxon>Bacteria</taxon>
        <taxon>Pseudomonadati</taxon>
        <taxon>Pseudomonadota</taxon>
        <taxon>Betaproteobacteria</taxon>
        <taxon>Burkholderiales</taxon>
        <taxon>Sphaerotilaceae</taxon>
        <taxon>Inhella</taxon>
    </lineage>
</organism>
<dbReference type="Proteomes" id="UP000613266">
    <property type="component" value="Unassembled WGS sequence"/>
</dbReference>
<proteinExistence type="predicted"/>
<keyword evidence="2" id="KW-1185">Reference proteome</keyword>
<name>A0A931J514_9BURK</name>
<gene>
    <name evidence="1" type="ORF">I7X39_15700</name>
</gene>
<accession>A0A931J514</accession>
<dbReference type="RefSeq" id="WP_198112105.1">
    <property type="nucleotide sequence ID" value="NZ_JAEDAK010000011.1"/>
</dbReference>
<protein>
    <submittedName>
        <fullName evidence="1">Uncharacterized protein</fullName>
    </submittedName>
</protein>
<comment type="caution">
    <text evidence="1">The sequence shown here is derived from an EMBL/GenBank/DDBJ whole genome shotgun (WGS) entry which is preliminary data.</text>
</comment>
<evidence type="ECO:0000313" key="2">
    <source>
        <dbReference type="Proteomes" id="UP000613266"/>
    </source>
</evidence>
<reference evidence="1" key="1">
    <citation type="submission" date="2020-12" db="EMBL/GenBank/DDBJ databases">
        <title>The genome sequence of Inhella sp. 1Y17.</title>
        <authorList>
            <person name="Liu Y."/>
        </authorList>
    </citation>
    <scope>NUCLEOTIDE SEQUENCE</scope>
    <source>
        <strain evidence="1">1Y17</strain>
    </source>
</reference>
<evidence type="ECO:0000313" key="1">
    <source>
        <dbReference type="EMBL" id="MBH9578335.1"/>
    </source>
</evidence>